<keyword evidence="5" id="KW-1185">Reference proteome</keyword>
<evidence type="ECO:0000313" key="4">
    <source>
        <dbReference type="EMBL" id="SMO37028.1"/>
    </source>
</evidence>
<sequence>MSDRIPAAQRQRVFGFVRLSACLAPSVAPICAHAQNGTGDTLAIAIVLISIASAVFFALGIVLTRFGLRGLSPIQGASISVPTSAAMFLLMSPVTVDYGNWHPQSALFFFAAGLIYPAAVTLLNFVSNQRLGPNLTAAAGNLTPLFAIGLAILLLGDWPGPMQAIGVTTVIIGLFLATTAQVRHFPRHHLWLLLIPVLAAFFRGAAQPLVKIGLADWPNAFAASTLAYCGSTVVIWAVRLILRTPTAPPDRAARFWFAVVGMSNGMALLTLYTALTLGSVTTVAPIVAAYPLITMGLTWLLHGREPMPIRAVLGMVISVVGVVLVLRG</sequence>
<keyword evidence="1" id="KW-0472">Membrane</keyword>
<dbReference type="Pfam" id="PF00892">
    <property type="entry name" value="EamA"/>
    <property type="match status" value="2"/>
</dbReference>
<reference evidence="4 5" key="1">
    <citation type="submission" date="2017-05" db="EMBL/GenBank/DDBJ databases">
        <authorList>
            <person name="Varghese N."/>
            <person name="Submissions S."/>
        </authorList>
    </citation>
    <scope>NUCLEOTIDE SEQUENCE [LARGE SCALE GENOMIC DNA]</scope>
    <source>
        <strain evidence="4 5">DSM 29506</strain>
    </source>
</reference>
<feature type="signal peptide" evidence="2">
    <location>
        <begin position="1"/>
        <end position="34"/>
    </location>
</feature>
<keyword evidence="1" id="KW-1133">Transmembrane helix</keyword>
<feature type="transmembrane region" description="Helical" evidence="1">
    <location>
        <begin position="190"/>
        <end position="209"/>
    </location>
</feature>
<protein>
    <submittedName>
        <fullName evidence="4">Uncharacterized membrane protein</fullName>
    </submittedName>
</protein>
<dbReference type="Proteomes" id="UP000316030">
    <property type="component" value="Unassembled WGS sequence"/>
</dbReference>
<evidence type="ECO:0000313" key="5">
    <source>
        <dbReference type="Proteomes" id="UP000316030"/>
    </source>
</evidence>
<feature type="transmembrane region" description="Helical" evidence="1">
    <location>
        <begin position="162"/>
        <end position="178"/>
    </location>
</feature>
<accession>A0A521AQF4</accession>
<keyword evidence="1" id="KW-0812">Transmembrane</keyword>
<dbReference type="EMBL" id="FXTO01000001">
    <property type="protein sequence ID" value="SMO37028.1"/>
    <property type="molecule type" value="Genomic_DNA"/>
</dbReference>
<dbReference type="PANTHER" id="PTHR22911:SF137">
    <property type="entry name" value="SOLUTE CARRIER FAMILY 35 MEMBER G2-RELATED"/>
    <property type="match status" value="1"/>
</dbReference>
<gene>
    <name evidence="4" type="ORF">SAMN06265173_101307</name>
</gene>
<dbReference type="AlphaFoldDB" id="A0A521AQF4"/>
<feature type="transmembrane region" description="Helical" evidence="1">
    <location>
        <begin position="308"/>
        <end position="326"/>
    </location>
</feature>
<name>A0A521AQF4_9RHOB</name>
<organism evidence="4 5">
    <name type="scientific">Thalassovita litoralis</name>
    <dbReference type="NCBI Taxonomy" id="1010611"/>
    <lineage>
        <taxon>Bacteria</taxon>
        <taxon>Pseudomonadati</taxon>
        <taxon>Pseudomonadota</taxon>
        <taxon>Alphaproteobacteria</taxon>
        <taxon>Rhodobacterales</taxon>
        <taxon>Roseobacteraceae</taxon>
        <taxon>Thalassovita</taxon>
    </lineage>
</organism>
<feature type="domain" description="EamA" evidence="3">
    <location>
        <begin position="47"/>
        <end position="178"/>
    </location>
</feature>
<keyword evidence="2" id="KW-0732">Signal</keyword>
<feature type="transmembrane region" description="Helical" evidence="1">
    <location>
        <begin position="281"/>
        <end position="301"/>
    </location>
</feature>
<dbReference type="SUPFAM" id="SSF103481">
    <property type="entry name" value="Multidrug resistance efflux transporter EmrE"/>
    <property type="match status" value="2"/>
</dbReference>
<feature type="transmembrane region" description="Helical" evidence="1">
    <location>
        <begin position="42"/>
        <end position="64"/>
    </location>
</feature>
<dbReference type="PANTHER" id="PTHR22911">
    <property type="entry name" value="ACYL-MALONYL CONDENSING ENZYME-RELATED"/>
    <property type="match status" value="1"/>
</dbReference>
<feature type="transmembrane region" description="Helical" evidence="1">
    <location>
        <begin position="254"/>
        <end position="275"/>
    </location>
</feature>
<dbReference type="GO" id="GO:0016020">
    <property type="term" value="C:membrane"/>
    <property type="evidence" value="ECO:0007669"/>
    <property type="project" value="InterPro"/>
</dbReference>
<dbReference type="InterPro" id="IPR000620">
    <property type="entry name" value="EamA_dom"/>
</dbReference>
<evidence type="ECO:0000259" key="3">
    <source>
        <dbReference type="Pfam" id="PF00892"/>
    </source>
</evidence>
<feature type="domain" description="EamA" evidence="3">
    <location>
        <begin position="191"/>
        <end position="326"/>
    </location>
</feature>
<dbReference type="InterPro" id="IPR037185">
    <property type="entry name" value="EmrE-like"/>
</dbReference>
<evidence type="ECO:0000256" key="1">
    <source>
        <dbReference type="SAM" id="Phobius"/>
    </source>
</evidence>
<feature type="transmembrane region" description="Helical" evidence="1">
    <location>
        <begin position="138"/>
        <end position="156"/>
    </location>
</feature>
<feature type="transmembrane region" description="Helical" evidence="1">
    <location>
        <begin position="106"/>
        <end position="126"/>
    </location>
</feature>
<feature type="chain" id="PRO_5022143904" evidence="2">
    <location>
        <begin position="35"/>
        <end position="328"/>
    </location>
</feature>
<feature type="transmembrane region" description="Helical" evidence="1">
    <location>
        <begin position="76"/>
        <end position="94"/>
    </location>
</feature>
<evidence type="ECO:0000256" key="2">
    <source>
        <dbReference type="SAM" id="SignalP"/>
    </source>
</evidence>
<feature type="transmembrane region" description="Helical" evidence="1">
    <location>
        <begin position="221"/>
        <end position="242"/>
    </location>
</feature>
<proteinExistence type="predicted"/>